<name>A0A2R6XWZ3_MARPO</name>
<sequence>MGQKQEKLGLLDEGKAQQAAIEPDSCRSVWGLSCAADRTKGVLEDFATKSLCPKDRRGSPQGTFLVATHPHTHTTSKVFNVLIFR</sequence>
<proteinExistence type="predicted"/>
<keyword evidence="2" id="KW-1185">Reference proteome</keyword>
<gene>
    <name evidence="1" type="ORF">MARPO_0001s0504</name>
</gene>
<protein>
    <submittedName>
        <fullName evidence="1">Uncharacterized protein</fullName>
    </submittedName>
</protein>
<dbReference type="Gramene" id="Mp1g21690.1">
    <property type="protein sequence ID" value="Mp1g21690.1.cds1"/>
    <property type="gene ID" value="Mp1g21690"/>
</dbReference>
<evidence type="ECO:0000313" key="1">
    <source>
        <dbReference type="EMBL" id="PTQ50582.1"/>
    </source>
</evidence>
<accession>A0A2R6XWZ3</accession>
<reference evidence="2" key="1">
    <citation type="journal article" date="2017" name="Cell">
        <title>Insights into land plant evolution garnered from the Marchantia polymorpha genome.</title>
        <authorList>
            <person name="Bowman J.L."/>
            <person name="Kohchi T."/>
            <person name="Yamato K.T."/>
            <person name="Jenkins J."/>
            <person name="Shu S."/>
            <person name="Ishizaki K."/>
            <person name="Yamaoka S."/>
            <person name="Nishihama R."/>
            <person name="Nakamura Y."/>
            <person name="Berger F."/>
            <person name="Adam C."/>
            <person name="Aki S.S."/>
            <person name="Althoff F."/>
            <person name="Araki T."/>
            <person name="Arteaga-Vazquez M.A."/>
            <person name="Balasubrmanian S."/>
            <person name="Barry K."/>
            <person name="Bauer D."/>
            <person name="Boehm C.R."/>
            <person name="Briginshaw L."/>
            <person name="Caballero-Perez J."/>
            <person name="Catarino B."/>
            <person name="Chen F."/>
            <person name="Chiyoda S."/>
            <person name="Chovatia M."/>
            <person name="Davies K.M."/>
            <person name="Delmans M."/>
            <person name="Demura T."/>
            <person name="Dierschke T."/>
            <person name="Dolan L."/>
            <person name="Dorantes-Acosta A.E."/>
            <person name="Eklund D.M."/>
            <person name="Florent S.N."/>
            <person name="Flores-Sandoval E."/>
            <person name="Fujiyama A."/>
            <person name="Fukuzawa H."/>
            <person name="Galik B."/>
            <person name="Grimanelli D."/>
            <person name="Grimwood J."/>
            <person name="Grossniklaus U."/>
            <person name="Hamada T."/>
            <person name="Haseloff J."/>
            <person name="Hetherington A.J."/>
            <person name="Higo A."/>
            <person name="Hirakawa Y."/>
            <person name="Hundley H.N."/>
            <person name="Ikeda Y."/>
            <person name="Inoue K."/>
            <person name="Inoue S.I."/>
            <person name="Ishida S."/>
            <person name="Jia Q."/>
            <person name="Kakita M."/>
            <person name="Kanazawa T."/>
            <person name="Kawai Y."/>
            <person name="Kawashima T."/>
            <person name="Kennedy M."/>
            <person name="Kinose K."/>
            <person name="Kinoshita T."/>
            <person name="Kohara Y."/>
            <person name="Koide E."/>
            <person name="Komatsu K."/>
            <person name="Kopischke S."/>
            <person name="Kubo M."/>
            <person name="Kyozuka J."/>
            <person name="Lagercrantz U."/>
            <person name="Lin S.S."/>
            <person name="Lindquist E."/>
            <person name="Lipzen A.M."/>
            <person name="Lu C.W."/>
            <person name="De Luna E."/>
            <person name="Martienssen R.A."/>
            <person name="Minamino N."/>
            <person name="Mizutani M."/>
            <person name="Mizutani M."/>
            <person name="Mochizuki N."/>
            <person name="Monte I."/>
            <person name="Mosher R."/>
            <person name="Nagasaki H."/>
            <person name="Nakagami H."/>
            <person name="Naramoto S."/>
            <person name="Nishitani K."/>
            <person name="Ohtani M."/>
            <person name="Okamoto T."/>
            <person name="Okumura M."/>
            <person name="Phillips J."/>
            <person name="Pollak B."/>
            <person name="Reinders A."/>
            <person name="Rovekamp M."/>
            <person name="Sano R."/>
            <person name="Sawa S."/>
            <person name="Schmid M.W."/>
            <person name="Shirakawa M."/>
            <person name="Solano R."/>
            <person name="Spunde A."/>
            <person name="Suetsugu N."/>
            <person name="Sugano S."/>
            <person name="Sugiyama A."/>
            <person name="Sun R."/>
            <person name="Suzuki Y."/>
            <person name="Takenaka M."/>
            <person name="Takezawa D."/>
            <person name="Tomogane H."/>
            <person name="Tsuzuki M."/>
            <person name="Ueda T."/>
            <person name="Umeda M."/>
            <person name="Ward J.M."/>
            <person name="Watanabe Y."/>
            <person name="Yazaki K."/>
            <person name="Yokoyama R."/>
            <person name="Yoshitake Y."/>
            <person name="Yotsui I."/>
            <person name="Zachgo S."/>
            <person name="Schmutz J."/>
        </authorList>
    </citation>
    <scope>NUCLEOTIDE SEQUENCE [LARGE SCALE GENOMIC DNA]</scope>
    <source>
        <strain evidence="2">Tak-1</strain>
    </source>
</reference>
<dbReference type="EMBL" id="KZ772673">
    <property type="protein sequence ID" value="PTQ50582.1"/>
    <property type="molecule type" value="Genomic_DNA"/>
</dbReference>
<dbReference type="AlphaFoldDB" id="A0A2R6XWZ3"/>
<organism evidence="1 2">
    <name type="scientific">Marchantia polymorpha</name>
    <name type="common">Common liverwort</name>
    <name type="synonym">Marchantia aquatica</name>
    <dbReference type="NCBI Taxonomy" id="3197"/>
    <lineage>
        <taxon>Eukaryota</taxon>
        <taxon>Viridiplantae</taxon>
        <taxon>Streptophyta</taxon>
        <taxon>Embryophyta</taxon>
        <taxon>Marchantiophyta</taxon>
        <taxon>Marchantiopsida</taxon>
        <taxon>Marchantiidae</taxon>
        <taxon>Marchantiales</taxon>
        <taxon>Marchantiaceae</taxon>
        <taxon>Marchantia</taxon>
    </lineage>
</organism>
<evidence type="ECO:0000313" key="2">
    <source>
        <dbReference type="Proteomes" id="UP000244005"/>
    </source>
</evidence>
<dbReference type="Proteomes" id="UP000244005">
    <property type="component" value="Unassembled WGS sequence"/>
</dbReference>